<dbReference type="InterPro" id="IPR009181">
    <property type="entry name" value="Methan_mark_8"/>
</dbReference>
<reference evidence="1 2" key="1">
    <citation type="submission" date="2016-04" db="EMBL/GenBank/DDBJ databases">
        <title>Genome sequence of Methanobrevibacter cuticularis DSM 11139.</title>
        <authorList>
            <person name="Poehlein A."/>
            <person name="Seedorf H."/>
            <person name="Daniel R."/>
        </authorList>
    </citation>
    <scope>NUCLEOTIDE SEQUENCE [LARGE SCALE GENOMIC DNA]</scope>
    <source>
        <strain evidence="1 2">DSM 11139</strain>
    </source>
</reference>
<accession>A0A166CH84</accession>
<dbReference type="NCBIfam" id="TIGR03275">
    <property type="entry name" value="methan_mark_8"/>
    <property type="match status" value="1"/>
</dbReference>
<dbReference type="EMBL" id="LWMW01000169">
    <property type="protein sequence ID" value="KZX14504.1"/>
    <property type="molecule type" value="Genomic_DNA"/>
</dbReference>
<organism evidence="1 2">
    <name type="scientific">Methanobrevibacter cuticularis</name>
    <dbReference type="NCBI Taxonomy" id="47311"/>
    <lineage>
        <taxon>Archaea</taxon>
        <taxon>Methanobacteriati</taxon>
        <taxon>Methanobacteriota</taxon>
        <taxon>Methanomada group</taxon>
        <taxon>Methanobacteria</taxon>
        <taxon>Methanobacteriales</taxon>
        <taxon>Methanobacteriaceae</taxon>
        <taxon>Methanobrevibacter</taxon>
    </lineage>
</organism>
<dbReference type="OrthoDB" id="358516at2157"/>
<dbReference type="PIRSF" id="PIRSF004929">
    <property type="entry name" value="UCP004929"/>
    <property type="match status" value="1"/>
</dbReference>
<dbReference type="AlphaFoldDB" id="A0A166CH84"/>
<sequence length="275" mass="30412">MDEHIIEAMGKARVVIMDGKVVEVGDPKIDYCPLFHKHRGIEKIDKDTIKENMEFRIRDFGMCTPNREIEMKDLLSFGVSETVSTLLDDKILDCAVMVCDGCGTVLVKNGKNAQGIGGRVSGYIKTSPIKEIIEKVGEDNVLDPETAIIDQIAGTKLAIKKGFKNIVTTITKGTDAKKLRELEKEYDDVNIYIFSVHSSGISDDEAKQLSKHCDVSTGCASKAMRNIGEKESVLKIGESIPIFACSQAGKEFLERRIEKIGERPKKDPNPPKPLL</sequence>
<dbReference type="Proteomes" id="UP000077275">
    <property type="component" value="Unassembled WGS sequence"/>
</dbReference>
<dbReference type="RefSeq" id="WP_067260797.1">
    <property type="nucleotide sequence ID" value="NZ_LWMW01000169.1"/>
</dbReference>
<dbReference type="STRING" id="47311.MBCUT_20760"/>
<name>A0A166CH84_9EURY</name>
<dbReference type="Pfam" id="PF09872">
    <property type="entry name" value="DUF2099"/>
    <property type="match status" value="1"/>
</dbReference>
<dbReference type="PATRIC" id="fig|47311.3.peg.2274"/>
<evidence type="ECO:0008006" key="3">
    <source>
        <dbReference type="Google" id="ProtNLM"/>
    </source>
</evidence>
<evidence type="ECO:0000313" key="2">
    <source>
        <dbReference type="Proteomes" id="UP000077275"/>
    </source>
</evidence>
<gene>
    <name evidence="1" type="ORF">MBCUT_20760</name>
</gene>
<keyword evidence="2" id="KW-1185">Reference proteome</keyword>
<protein>
    <recommendedName>
        <fullName evidence="3">Methanogenesis marker protein 8</fullName>
    </recommendedName>
</protein>
<comment type="caution">
    <text evidence="1">The sequence shown here is derived from an EMBL/GenBank/DDBJ whole genome shotgun (WGS) entry which is preliminary data.</text>
</comment>
<evidence type="ECO:0000313" key="1">
    <source>
        <dbReference type="EMBL" id="KZX14504.1"/>
    </source>
</evidence>
<proteinExistence type="predicted"/>